<dbReference type="AlphaFoldDB" id="A0A6J0BIQ1"/>
<dbReference type="InterPro" id="IPR013098">
    <property type="entry name" value="Ig_I-set"/>
</dbReference>
<dbReference type="GO" id="GO:0050808">
    <property type="term" value="P:synapse organization"/>
    <property type="evidence" value="ECO:0007669"/>
    <property type="project" value="TreeGrafter"/>
</dbReference>
<dbReference type="InterPro" id="IPR036116">
    <property type="entry name" value="FN3_sf"/>
</dbReference>
<evidence type="ECO:0000256" key="1">
    <source>
        <dbReference type="ARBA" id="ARBA00022737"/>
    </source>
</evidence>
<dbReference type="KEGG" id="nlo:107219818"/>
<feature type="domain" description="Fibronectin type-III" evidence="5">
    <location>
        <begin position="306"/>
        <end position="410"/>
    </location>
</feature>
<gene>
    <name evidence="7" type="primary">LOC107219818</name>
</gene>
<dbReference type="InterPro" id="IPR003598">
    <property type="entry name" value="Ig_sub2"/>
</dbReference>
<dbReference type="Gene3D" id="2.60.40.10">
    <property type="entry name" value="Immunoglobulins"/>
    <property type="match status" value="4"/>
</dbReference>
<evidence type="ECO:0000313" key="7">
    <source>
        <dbReference type="RefSeq" id="XP_015513648.2"/>
    </source>
</evidence>
<proteinExistence type="predicted"/>
<dbReference type="OrthoDB" id="10062932at2759"/>
<dbReference type="PANTHER" id="PTHR45080">
    <property type="entry name" value="CONTACTIN 5"/>
    <property type="match status" value="1"/>
</dbReference>
<dbReference type="Proteomes" id="UP000829291">
    <property type="component" value="Chromosome 7"/>
</dbReference>
<feature type="domain" description="Ig-like" evidence="4">
    <location>
        <begin position="214"/>
        <end position="302"/>
    </location>
</feature>
<dbReference type="InterPro" id="IPR003961">
    <property type="entry name" value="FN3_dom"/>
</dbReference>
<evidence type="ECO:0000259" key="4">
    <source>
        <dbReference type="PROSITE" id="PS50835"/>
    </source>
</evidence>
<sequence>MFSKISWTLAIIFVAAAAIQVAGHRGFKSVPTTVKTFENDTVLLPCHVENSGTPARVRWWRDGVLLADSGEPTLLLPARIKMRENNSLEVSYVKPEDTGEYVCQASRPAPWGHVTQVHAIEVMYPPSVHPVPESGELEVAMGDEVDMACVAKGIPTPIISWRSKGEDLLLRDDRPRLRFHADTHDLSGRYTCVATNGVGQPATATIDLRIKHKPEIEVKKNWVHASPGIRAQLDCKVIAWPDAKVEWYFKDEKVPYTSRIVKHTAGSDHSLIIRNTRTTDYGEYLCRASNVLGIRDAVIELSGVANPATFKKESHSIGKTAYNFIWEVDSYSPIIEYQFWFRQFVRGGARSEWYKLLIPSGSNAIGPVHARSFNLTGLAEATHYEGLILSRNRYGWSRPSRLLRFSTEGAPAEDDDGLRVEAAPEQKIMPVVELEPMSQHSQHSGGYTSSGSWPASRTREFCFIQLSDVLVIFTVRIVVGRYR</sequence>
<accession>A0A6J0BIQ1</accession>
<evidence type="ECO:0000313" key="6">
    <source>
        <dbReference type="Proteomes" id="UP000829291"/>
    </source>
</evidence>
<dbReference type="Pfam" id="PF07679">
    <property type="entry name" value="I-set"/>
    <property type="match status" value="1"/>
</dbReference>
<dbReference type="InterPro" id="IPR007110">
    <property type="entry name" value="Ig-like_dom"/>
</dbReference>
<dbReference type="InterPro" id="IPR036179">
    <property type="entry name" value="Ig-like_dom_sf"/>
</dbReference>
<organism evidence="7">
    <name type="scientific">Neodiprion lecontei</name>
    <name type="common">Redheaded pine sawfly</name>
    <dbReference type="NCBI Taxonomy" id="441921"/>
    <lineage>
        <taxon>Eukaryota</taxon>
        <taxon>Metazoa</taxon>
        <taxon>Ecdysozoa</taxon>
        <taxon>Arthropoda</taxon>
        <taxon>Hexapoda</taxon>
        <taxon>Insecta</taxon>
        <taxon>Pterygota</taxon>
        <taxon>Neoptera</taxon>
        <taxon>Endopterygota</taxon>
        <taxon>Hymenoptera</taxon>
        <taxon>Tenthredinoidea</taxon>
        <taxon>Diprionidae</taxon>
        <taxon>Diprioninae</taxon>
        <taxon>Neodiprion</taxon>
    </lineage>
</organism>
<dbReference type="GO" id="GO:0043025">
    <property type="term" value="C:neuronal cell body"/>
    <property type="evidence" value="ECO:0007669"/>
    <property type="project" value="TreeGrafter"/>
</dbReference>
<keyword evidence="2" id="KW-0393">Immunoglobulin domain</keyword>
<dbReference type="GO" id="GO:0030424">
    <property type="term" value="C:axon"/>
    <property type="evidence" value="ECO:0007669"/>
    <property type="project" value="TreeGrafter"/>
</dbReference>
<keyword evidence="6" id="KW-1185">Reference proteome</keyword>
<feature type="domain" description="Ig-like" evidence="4">
    <location>
        <begin position="38"/>
        <end position="106"/>
    </location>
</feature>
<reference evidence="7" key="1">
    <citation type="submission" date="2025-08" db="UniProtKB">
        <authorList>
            <consortium name="RefSeq"/>
        </authorList>
    </citation>
    <scope>IDENTIFICATION</scope>
    <source>
        <tissue evidence="7">Thorax and Abdomen</tissue>
    </source>
</reference>
<dbReference type="RefSeq" id="XP_015513648.2">
    <property type="nucleotide sequence ID" value="XM_015658162.2"/>
</dbReference>
<keyword evidence="3" id="KW-0732">Signal</keyword>
<dbReference type="CDD" id="cd00096">
    <property type="entry name" value="Ig"/>
    <property type="match status" value="1"/>
</dbReference>
<dbReference type="InterPro" id="IPR050958">
    <property type="entry name" value="Cell_Adh-Cytoskel_Orgn"/>
</dbReference>
<keyword evidence="1" id="KW-0677">Repeat</keyword>
<dbReference type="FunCoup" id="A0A6J0BIQ1">
    <property type="interactions" value="4"/>
</dbReference>
<name>A0A6J0BIQ1_NEOLC</name>
<dbReference type="GO" id="GO:0007156">
    <property type="term" value="P:homophilic cell adhesion via plasma membrane adhesion molecules"/>
    <property type="evidence" value="ECO:0007669"/>
    <property type="project" value="TreeGrafter"/>
</dbReference>
<dbReference type="PROSITE" id="PS50835">
    <property type="entry name" value="IG_LIKE"/>
    <property type="match status" value="3"/>
</dbReference>
<dbReference type="PROSITE" id="PS50853">
    <property type="entry name" value="FN3"/>
    <property type="match status" value="1"/>
</dbReference>
<evidence type="ECO:0000256" key="2">
    <source>
        <dbReference type="ARBA" id="ARBA00023319"/>
    </source>
</evidence>
<dbReference type="SUPFAM" id="SSF48726">
    <property type="entry name" value="Immunoglobulin"/>
    <property type="match status" value="3"/>
</dbReference>
<feature type="domain" description="Ig-like" evidence="4">
    <location>
        <begin position="126"/>
        <end position="205"/>
    </location>
</feature>
<dbReference type="PANTHER" id="PTHR45080:SF4">
    <property type="entry name" value="GH03113P"/>
    <property type="match status" value="1"/>
</dbReference>
<dbReference type="Pfam" id="PF13927">
    <property type="entry name" value="Ig_3"/>
    <property type="match status" value="2"/>
</dbReference>
<dbReference type="InterPro" id="IPR003599">
    <property type="entry name" value="Ig_sub"/>
</dbReference>
<evidence type="ECO:0000259" key="5">
    <source>
        <dbReference type="PROSITE" id="PS50853"/>
    </source>
</evidence>
<feature type="chain" id="PRO_5045546510" evidence="3">
    <location>
        <begin position="24"/>
        <end position="483"/>
    </location>
</feature>
<dbReference type="GO" id="GO:0005886">
    <property type="term" value="C:plasma membrane"/>
    <property type="evidence" value="ECO:0007669"/>
    <property type="project" value="TreeGrafter"/>
</dbReference>
<evidence type="ECO:0000256" key="3">
    <source>
        <dbReference type="SAM" id="SignalP"/>
    </source>
</evidence>
<dbReference type="GeneID" id="107219818"/>
<dbReference type="InterPro" id="IPR013783">
    <property type="entry name" value="Ig-like_fold"/>
</dbReference>
<dbReference type="GO" id="GO:0008046">
    <property type="term" value="F:axon guidance receptor activity"/>
    <property type="evidence" value="ECO:0007669"/>
    <property type="project" value="TreeGrafter"/>
</dbReference>
<feature type="signal peptide" evidence="3">
    <location>
        <begin position="1"/>
        <end position="23"/>
    </location>
</feature>
<protein>
    <submittedName>
        <fullName evidence="7">Neural cell adhesion molecule 1</fullName>
    </submittedName>
</protein>
<dbReference type="SUPFAM" id="SSF49265">
    <property type="entry name" value="Fibronectin type III"/>
    <property type="match status" value="1"/>
</dbReference>
<dbReference type="SMART" id="SM00408">
    <property type="entry name" value="IGc2"/>
    <property type="match status" value="3"/>
</dbReference>
<dbReference type="SMART" id="SM00409">
    <property type="entry name" value="IG"/>
    <property type="match status" value="3"/>
</dbReference>
<dbReference type="InParanoid" id="A0A6J0BIQ1"/>